<sequence length="134" mass="14786">MKLNLSKFFVSMFVAGAFAQYPYCNCGNSDIQCGYNDDQVFNNGGKTYTAYCNKLDDDGGTNLKYFVADSVKACVKACSEYPDNKCKRAIWYTSAASGGQTGCWLREWNNVDCVPTTKSTAYSSAHVHDSKCPQ</sequence>
<accession>A0AAD6NB67</accession>
<evidence type="ECO:0000313" key="3">
    <source>
        <dbReference type="Proteomes" id="UP001219568"/>
    </source>
</evidence>
<dbReference type="EMBL" id="JAQJZL010000003">
    <property type="protein sequence ID" value="KAJ6047644.1"/>
    <property type="molecule type" value="Genomic_DNA"/>
</dbReference>
<proteinExistence type="predicted"/>
<keyword evidence="1" id="KW-0732">Signal</keyword>
<protein>
    <recommendedName>
        <fullName evidence="4">Apple domain-containing protein</fullName>
    </recommendedName>
</protein>
<name>A0AAD6NB67_PENCN</name>
<organism evidence="2 3">
    <name type="scientific">Penicillium canescens</name>
    <dbReference type="NCBI Taxonomy" id="5083"/>
    <lineage>
        <taxon>Eukaryota</taxon>
        <taxon>Fungi</taxon>
        <taxon>Dikarya</taxon>
        <taxon>Ascomycota</taxon>
        <taxon>Pezizomycotina</taxon>
        <taxon>Eurotiomycetes</taxon>
        <taxon>Eurotiomycetidae</taxon>
        <taxon>Eurotiales</taxon>
        <taxon>Aspergillaceae</taxon>
        <taxon>Penicillium</taxon>
    </lineage>
</organism>
<evidence type="ECO:0000313" key="2">
    <source>
        <dbReference type="EMBL" id="KAJ6047644.1"/>
    </source>
</evidence>
<dbReference type="Proteomes" id="UP001219568">
    <property type="component" value="Unassembled WGS sequence"/>
</dbReference>
<feature type="signal peptide" evidence="1">
    <location>
        <begin position="1"/>
        <end position="19"/>
    </location>
</feature>
<gene>
    <name evidence="2" type="ORF">N7460_003791</name>
</gene>
<reference evidence="2" key="1">
    <citation type="journal article" date="2023" name="IMA Fungus">
        <title>Comparative genomic study of the Penicillium genus elucidates a diverse pangenome and 15 lateral gene transfer events.</title>
        <authorList>
            <person name="Petersen C."/>
            <person name="Sorensen T."/>
            <person name="Nielsen M.R."/>
            <person name="Sondergaard T.E."/>
            <person name="Sorensen J.L."/>
            <person name="Fitzpatrick D.A."/>
            <person name="Frisvad J.C."/>
            <person name="Nielsen K.L."/>
        </authorList>
    </citation>
    <scope>NUCLEOTIDE SEQUENCE</scope>
    <source>
        <strain evidence="2">IBT 15450</strain>
    </source>
</reference>
<reference evidence="2" key="2">
    <citation type="submission" date="2023-01" db="EMBL/GenBank/DDBJ databases">
        <authorList>
            <person name="Petersen C."/>
        </authorList>
    </citation>
    <scope>NUCLEOTIDE SEQUENCE</scope>
    <source>
        <strain evidence="2">IBT 15450</strain>
    </source>
</reference>
<evidence type="ECO:0000256" key="1">
    <source>
        <dbReference type="SAM" id="SignalP"/>
    </source>
</evidence>
<comment type="caution">
    <text evidence="2">The sequence shown here is derived from an EMBL/GenBank/DDBJ whole genome shotgun (WGS) entry which is preliminary data.</text>
</comment>
<feature type="chain" id="PRO_5042024262" description="Apple domain-containing protein" evidence="1">
    <location>
        <begin position="20"/>
        <end position="134"/>
    </location>
</feature>
<evidence type="ECO:0008006" key="4">
    <source>
        <dbReference type="Google" id="ProtNLM"/>
    </source>
</evidence>
<keyword evidence="3" id="KW-1185">Reference proteome</keyword>
<dbReference type="AlphaFoldDB" id="A0AAD6NB67"/>